<gene>
    <name evidence="6" type="primary">ykoC</name>
    <name evidence="6" type="ORF">J34TS1_46920</name>
</gene>
<keyword evidence="3 5" id="KW-1133">Transmembrane helix</keyword>
<dbReference type="Proteomes" id="UP000682811">
    <property type="component" value="Unassembled WGS sequence"/>
</dbReference>
<dbReference type="PANTHER" id="PTHR33514:SF13">
    <property type="entry name" value="PROTEIN ABCI12, CHLOROPLASTIC"/>
    <property type="match status" value="1"/>
</dbReference>
<dbReference type="RefSeq" id="WP_212980268.1">
    <property type="nucleotide sequence ID" value="NZ_AP025343.1"/>
</dbReference>
<evidence type="ECO:0000256" key="2">
    <source>
        <dbReference type="ARBA" id="ARBA00022692"/>
    </source>
</evidence>
<feature type="transmembrane region" description="Helical" evidence="5">
    <location>
        <begin position="20"/>
        <end position="53"/>
    </location>
</feature>
<protein>
    <submittedName>
        <fullName evidence="6">HMP/thiamine permease protein YkoC</fullName>
    </submittedName>
</protein>
<keyword evidence="4 5" id="KW-0472">Membrane</keyword>
<feature type="transmembrane region" description="Helical" evidence="5">
    <location>
        <begin position="235"/>
        <end position="251"/>
    </location>
</feature>
<keyword evidence="2 5" id="KW-0812">Transmembrane</keyword>
<comment type="caution">
    <text evidence="6">The sequence shown here is derived from an EMBL/GenBank/DDBJ whole genome shotgun (WGS) entry which is preliminary data.</text>
</comment>
<sequence length="256" mass="28347">MIAYQKQQSHLHRIDPLSKLVLLFCIALLVMRLHSSLGQVLLLCTVACMARWAAGMPWKKQAKALAVVAGFAVPYFLVTLLTVPGGQVLAQWGPLRFTLEALDTAGSVTLRMFTVFLSSYVFMFTTDPRDMVVSLTLRLRIPYRFAFGLSMALTFLPLLQEEGRSISAAHQVRGQGKPDGIRGKLEWGRTFAAAVMHNSLRRIQQTAGAMEAKGFGAYPDRTFLRTAMPVGKGRIIAIMAVALTAGLWWYTQNVNL</sequence>
<dbReference type="GO" id="GO:0005886">
    <property type="term" value="C:plasma membrane"/>
    <property type="evidence" value="ECO:0007669"/>
    <property type="project" value="UniProtKB-ARBA"/>
</dbReference>
<name>A0A919YKG1_9BACL</name>
<dbReference type="AlphaFoldDB" id="A0A919YKG1"/>
<dbReference type="Pfam" id="PF02361">
    <property type="entry name" value="CbiQ"/>
    <property type="match status" value="1"/>
</dbReference>
<comment type="subcellular location">
    <subcellularLocation>
        <location evidence="1">Membrane</location>
        <topology evidence="1">Multi-pass membrane protein</topology>
    </subcellularLocation>
</comment>
<evidence type="ECO:0000256" key="5">
    <source>
        <dbReference type="SAM" id="Phobius"/>
    </source>
</evidence>
<dbReference type="InterPro" id="IPR003339">
    <property type="entry name" value="ABC/ECF_trnsptr_transmembrane"/>
</dbReference>
<accession>A0A919YKG1</accession>
<dbReference type="PANTHER" id="PTHR33514">
    <property type="entry name" value="PROTEIN ABCI12, CHLOROPLASTIC"/>
    <property type="match status" value="1"/>
</dbReference>
<feature type="transmembrane region" description="Helical" evidence="5">
    <location>
        <begin position="65"/>
        <end position="89"/>
    </location>
</feature>
<feature type="transmembrane region" description="Helical" evidence="5">
    <location>
        <begin position="101"/>
        <end position="121"/>
    </location>
</feature>
<dbReference type="CDD" id="cd16914">
    <property type="entry name" value="EcfT"/>
    <property type="match status" value="1"/>
</dbReference>
<evidence type="ECO:0000256" key="1">
    <source>
        <dbReference type="ARBA" id="ARBA00004141"/>
    </source>
</evidence>
<evidence type="ECO:0000313" key="7">
    <source>
        <dbReference type="Proteomes" id="UP000682811"/>
    </source>
</evidence>
<evidence type="ECO:0000256" key="3">
    <source>
        <dbReference type="ARBA" id="ARBA00022989"/>
    </source>
</evidence>
<feature type="transmembrane region" description="Helical" evidence="5">
    <location>
        <begin position="141"/>
        <end position="159"/>
    </location>
</feature>
<dbReference type="EMBL" id="BORT01000026">
    <property type="protein sequence ID" value="GIO49927.1"/>
    <property type="molecule type" value="Genomic_DNA"/>
</dbReference>
<organism evidence="6 7">
    <name type="scientific">Paenibacillus azoreducens</name>
    <dbReference type="NCBI Taxonomy" id="116718"/>
    <lineage>
        <taxon>Bacteria</taxon>
        <taxon>Bacillati</taxon>
        <taxon>Bacillota</taxon>
        <taxon>Bacilli</taxon>
        <taxon>Bacillales</taxon>
        <taxon>Paenibacillaceae</taxon>
        <taxon>Paenibacillus</taxon>
    </lineage>
</organism>
<proteinExistence type="predicted"/>
<evidence type="ECO:0000256" key="4">
    <source>
        <dbReference type="ARBA" id="ARBA00023136"/>
    </source>
</evidence>
<keyword evidence="7" id="KW-1185">Reference proteome</keyword>
<reference evidence="6 7" key="1">
    <citation type="submission" date="2021-03" db="EMBL/GenBank/DDBJ databases">
        <title>Antimicrobial resistance genes in bacteria isolated from Japanese honey, and their potential for conferring macrolide and lincosamide resistance in the American foulbrood pathogen Paenibacillus larvae.</title>
        <authorList>
            <person name="Okamoto M."/>
            <person name="Kumagai M."/>
            <person name="Kanamori H."/>
            <person name="Takamatsu D."/>
        </authorList>
    </citation>
    <scope>NUCLEOTIDE SEQUENCE [LARGE SCALE GENOMIC DNA]</scope>
    <source>
        <strain evidence="6 7">J34TS1</strain>
    </source>
</reference>
<evidence type="ECO:0000313" key="6">
    <source>
        <dbReference type="EMBL" id="GIO49927.1"/>
    </source>
</evidence>